<feature type="repeat" description="PPR" evidence="2">
    <location>
        <begin position="169"/>
        <end position="203"/>
    </location>
</feature>
<name>A0AAQ3L9C2_9LILI</name>
<dbReference type="PROSITE" id="PS51375">
    <property type="entry name" value="PPR"/>
    <property type="match status" value="4"/>
</dbReference>
<reference evidence="3 4" key="1">
    <citation type="submission" date="2023-10" db="EMBL/GenBank/DDBJ databases">
        <title>Chromosome-scale genome assembly provides insights into flower coloration mechanisms of Canna indica.</title>
        <authorList>
            <person name="Li C."/>
        </authorList>
    </citation>
    <scope>NUCLEOTIDE SEQUENCE [LARGE SCALE GENOMIC DNA]</scope>
    <source>
        <tissue evidence="3">Flower</tissue>
    </source>
</reference>
<feature type="repeat" description="PPR" evidence="2">
    <location>
        <begin position="231"/>
        <end position="266"/>
    </location>
</feature>
<evidence type="ECO:0000313" key="4">
    <source>
        <dbReference type="Proteomes" id="UP001327560"/>
    </source>
</evidence>
<dbReference type="FunFam" id="1.25.40.10:FF:000090">
    <property type="entry name" value="Pentatricopeptide repeat-containing protein, chloroplastic"/>
    <property type="match status" value="1"/>
</dbReference>
<dbReference type="EMBL" id="CP136898">
    <property type="protein sequence ID" value="WOL20696.1"/>
    <property type="molecule type" value="Genomic_DNA"/>
</dbReference>
<proteinExistence type="predicted"/>
<dbReference type="Pfam" id="PF01535">
    <property type="entry name" value="PPR"/>
    <property type="match status" value="2"/>
</dbReference>
<sequence>MSVARLLSSSQLNTAIVNHLDDGRLVDAVKLFCSNSHLRNTASWNLMLAGYIRNGRPQCARKLFDEMPCRDIVSWNTILSGFRRSGDSFMAFQHFSTMILSGLRPSGVTLTTMITIFQSSNLLVQLHGMAIRTGLSLNSIVGTALVGGYAGLRDPIAMFQAFKDIPIKNSVSWTSLMLGYMEFGRLNDAERVFEAMPVKNVVSWTAMINGCISNGNLNAARRYFDQMPIRNVITWTSMIKGYQQNEQQVNALNLFAEMLRLSSVRPNQFTYSTVLAACAGCCSLLFGKSVHGQILKSQLLWDVILSSSLVEMYGKCGDVDSATQSFESFEIRNVVSWNSIIGCYARHGLSTRALEKFKEMIQEGVRPDDITFVCVLMACVHGGLVEEGEYYLELMEREFCIKPRLEHYGCMVDLLGRAGQIDRAEDLIKQMPFEPDTALWGAFLSACGWHLNLEHGLWAAKAMQRLEMDHPAIYSMMLRVYGERGAWRRVNGLKEKMEKVVVGKQMGLSWVDSAAS</sequence>
<evidence type="ECO:0000313" key="3">
    <source>
        <dbReference type="EMBL" id="WOL20696.1"/>
    </source>
</evidence>
<dbReference type="InterPro" id="IPR046960">
    <property type="entry name" value="PPR_At4g14850-like_plant"/>
</dbReference>
<dbReference type="InterPro" id="IPR002885">
    <property type="entry name" value="PPR_rpt"/>
</dbReference>
<evidence type="ECO:0000256" key="1">
    <source>
        <dbReference type="ARBA" id="ARBA00022737"/>
    </source>
</evidence>
<dbReference type="PANTHER" id="PTHR47926">
    <property type="entry name" value="PENTATRICOPEPTIDE REPEAT-CONTAINING PROTEIN"/>
    <property type="match status" value="1"/>
</dbReference>
<dbReference type="AlphaFoldDB" id="A0AAQ3L9C2"/>
<dbReference type="Gene3D" id="1.25.40.10">
    <property type="entry name" value="Tetratricopeptide repeat domain"/>
    <property type="match status" value="4"/>
</dbReference>
<dbReference type="Pfam" id="PF13041">
    <property type="entry name" value="PPR_2"/>
    <property type="match status" value="3"/>
</dbReference>
<accession>A0AAQ3L9C2</accession>
<feature type="repeat" description="PPR" evidence="2">
    <location>
        <begin position="40"/>
        <end position="74"/>
    </location>
</feature>
<organism evidence="3 4">
    <name type="scientific">Canna indica</name>
    <name type="common">Indian-shot</name>
    <dbReference type="NCBI Taxonomy" id="4628"/>
    <lineage>
        <taxon>Eukaryota</taxon>
        <taxon>Viridiplantae</taxon>
        <taxon>Streptophyta</taxon>
        <taxon>Embryophyta</taxon>
        <taxon>Tracheophyta</taxon>
        <taxon>Spermatophyta</taxon>
        <taxon>Magnoliopsida</taxon>
        <taxon>Liliopsida</taxon>
        <taxon>Zingiberales</taxon>
        <taxon>Cannaceae</taxon>
        <taxon>Canna</taxon>
    </lineage>
</organism>
<keyword evidence="4" id="KW-1185">Reference proteome</keyword>
<dbReference type="Proteomes" id="UP001327560">
    <property type="component" value="Chromosome 9"/>
</dbReference>
<dbReference type="GO" id="GO:0003723">
    <property type="term" value="F:RNA binding"/>
    <property type="evidence" value="ECO:0007669"/>
    <property type="project" value="InterPro"/>
</dbReference>
<dbReference type="InterPro" id="IPR011990">
    <property type="entry name" value="TPR-like_helical_dom_sf"/>
</dbReference>
<evidence type="ECO:0000256" key="2">
    <source>
        <dbReference type="PROSITE-ProRule" id="PRU00708"/>
    </source>
</evidence>
<dbReference type="NCBIfam" id="TIGR00756">
    <property type="entry name" value="PPR"/>
    <property type="match status" value="4"/>
</dbReference>
<protein>
    <submittedName>
        <fullName evidence="3">Pentatricopeptide repeat-containing protein</fullName>
    </submittedName>
</protein>
<keyword evidence="1" id="KW-0677">Repeat</keyword>
<gene>
    <name evidence="3" type="ORF">Cni_G29502</name>
</gene>
<dbReference type="GO" id="GO:0009451">
    <property type="term" value="P:RNA modification"/>
    <property type="evidence" value="ECO:0007669"/>
    <property type="project" value="InterPro"/>
</dbReference>
<dbReference type="PANTHER" id="PTHR47926:SF433">
    <property type="entry name" value="PENTATRICOPEPTIDE REPEAT-CONTAINING PROTEIN"/>
    <property type="match status" value="1"/>
</dbReference>
<feature type="repeat" description="PPR" evidence="2">
    <location>
        <begin position="333"/>
        <end position="367"/>
    </location>
</feature>